<evidence type="ECO:0000256" key="2">
    <source>
        <dbReference type="ARBA" id="ARBA00023004"/>
    </source>
</evidence>
<keyword evidence="4" id="KW-0238">DNA-binding</keyword>
<dbReference type="PROSITE" id="PS00552">
    <property type="entry name" value="HTH_MERR_1"/>
    <property type="match status" value="1"/>
</dbReference>
<name>A0ABQ5V8N4_9PROT</name>
<evidence type="ECO:0000256" key="4">
    <source>
        <dbReference type="ARBA" id="ARBA00023125"/>
    </source>
</evidence>
<keyword evidence="1" id="KW-0001">2Fe-2S</keyword>
<dbReference type="Proteomes" id="UP001161391">
    <property type="component" value="Unassembled WGS sequence"/>
</dbReference>
<dbReference type="Pfam" id="PF13411">
    <property type="entry name" value="MerR_1"/>
    <property type="match status" value="1"/>
</dbReference>
<keyword evidence="1" id="KW-0479">Metal-binding</keyword>
<dbReference type="PANTHER" id="PTHR30204">
    <property type="entry name" value="REDOX-CYCLING DRUG-SENSING TRANSCRIPTIONAL ACTIVATOR SOXR"/>
    <property type="match status" value="1"/>
</dbReference>
<reference evidence="6" key="2">
    <citation type="submission" date="2023-01" db="EMBL/GenBank/DDBJ databases">
        <title>Draft genome sequence of Algimonas ampicilliniresistens strain NBRC 108219.</title>
        <authorList>
            <person name="Sun Q."/>
            <person name="Mori K."/>
        </authorList>
    </citation>
    <scope>NUCLEOTIDE SEQUENCE</scope>
    <source>
        <strain evidence="6">NBRC 108219</strain>
    </source>
</reference>
<feature type="domain" description="HTH merR-type" evidence="5">
    <location>
        <begin position="5"/>
        <end position="73"/>
    </location>
</feature>
<dbReference type="RefSeq" id="WP_284387857.1">
    <property type="nucleotide sequence ID" value="NZ_BSNK01000001.1"/>
</dbReference>
<proteinExistence type="predicted"/>
<dbReference type="PROSITE" id="PS50937">
    <property type="entry name" value="HTH_MERR_2"/>
    <property type="match status" value="1"/>
</dbReference>
<dbReference type="EMBL" id="BSNK01000001">
    <property type="protein sequence ID" value="GLQ22956.1"/>
    <property type="molecule type" value="Genomic_DNA"/>
</dbReference>
<dbReference type="InterPro" id="IPR047057">
    <property type="entry name" value="MerR_fam"/>
</dbReference>
<protein>
    <submittedName>
        <fullName evidence="6">Redox-sensitive transcriptional activator SoxR</fullName>
    </submittedName>
</protein>
<evidence type="ECO:0000256" key="1">
    <source>
        <dbReference type="ARBA" id="ARBA00022714"/>
    </source>
</evidence>
<evidence type="ECO:0000313" key="7">
    <source>
        <dbReference type="Proteomes" id="UP001161391"/>
    </source>
</evidence>
<comment type="caution">
    <text evidence="6">The sequence shown here is derived from an EMBL/GenBank/DDBJ whole genome shotgun (WGS) entry which is preliminary data.</text>
</comment>
<evidence type="ECO:0000259" key="5">
    <source>
        <dbReference type="PROSITE" id="PS50937"/>
    </source>
</evidence>
<sequence>MAKKAFSIGAVAARTGVAVSAIRFYEEAGLIFPDRNSGQQRVFEASDIRRISFIIIAQQLGFSLKQIKTQLNSLPSKRTPTLSDWEKISRSFGQDIDARIVALTTLRERLTGCIGCGCLSLQKCKLYNPDDVAAKKGSGPRYLLGDRPESSG</sequence>
<dbReference type="InterPro" id="IPR010211">
    <property type="entry name" value="Redox-sen_tscrpt-act_SoxR"/>
</dbReference>
<evidence type="ECO:0000256" key="3">
    <source>
        <dbReference type="ARBA" id="ARBA00023014"/>
    </source>
</evidence>
<dbReference type="InterPro" id="IPR000551">
    <property type="entry name" value="MerR-type_HTH_dom"/>
</dbReference>
<organism evidence="6 7">
    <name type="scientific">Algimonas ampicilliniresistens</name>
    <dbReference type="NCBI Taxonomy" id="1298735"/>
    <lineage>
        <taxon>Bacteria</taxon>
        <taxon>Pseudomonadati</taxon>
        <taxon>Pseudomonadota</taxon>
        <taxon>Alphaproteobacteria</taxon>
        <taxon>Maricaulales</taxon>
        <taxon>Robiginitomaculaceae</taxon>
        <taxon>Algimonas</taxon>
    </lineage>
</organism>
<accession>A0ABQ5V8N4</accession>
<dbReference type="PANTHER" id="PTHR30204:SF0">
    <property type="entry name" value="REDOX-SENSITIVE TRANSCRIPTIONAL ACTIVATOR SOXR"/>
    <property type="match status" value="1"/>
</dbReference>
<dbReference type="Gene3D" id="1.10.1660.10">
    <property type="match status" value="1"/>
</dbReference>
<keyword evidence="3" id="KW-0411">Iron-sulfur</keyword>
<keyword evidence="7" id="KW-1185">Reference proteome</keyword>
<gene>
    <name evidence="6" type="primary">soxR</name>
    <name evidence="6" type="ORF">GCM10007853_08300</name>
</gene>
<dbReference type="NCBIfam" id="TIGR01950">
    <property type="entry name" value="SoxR"/>
    <property type="match status" value="1"/>
</dbReference>
<dbReference type="CDD" id="cd01110">
    <property type="entry name" value="HTH_SoxR"/>
    <property type="match status" value="1"/>
</dbReference>
<dbReference type="SUPFAM" id="SSF46955">
    <property type="entry name" value="Putative DNA-binding domain"/>
    <property type="match status" value="1"/>
</dbReference>
<dbReference type="PRINTS" id="PR00040">
    <property type="entry name" value="HTHMERR"/>
</dbReference>
<dbReference type="SMART" id="SM00422">
    <property type="entry name" value="HTH_MERR"/>
    <property type="match status" value="1"/>
</dbReference>
<reference evidence="6" key="1">
    <citation type="journal article" date="2014" name="Int. J. Syst. Evol. Microbiol.">
        <title>Complete genome of a new Firmicutes species belonging to the dominant human colonic microbiota ('Ruminococcus bicirculans') reveals two chromosomes and a selective capacity to utilize plant glucans.</title>
        <authorList>
            <consortium name="NISC Comparative Sequencing Program"/>
            <person name="Wegmann U."/>
            <person name="Louis P."/>
            <person name="Goesmann A."/>
            <person name="Henrissat B."/>
            <person name="Duncan S.H."/>
            <person name="Flint H.J."/>
        </authorList>
    </citation>
    <scope>NUCLEOTIDE SEQUENCE</scope>
    <source>
        <strain evidence="6">NBRC 108219</strain>
    </source>
</reference>
<dbReference type="InterPro" id="IPR009061">
    <property type="entry name" value="DNA-bd_dom_put_sf"/>
</dbReference>
<keyword evidence="2" id="KW-0408">Iron</keyword>
<evidence type="ECO:0000313" key="6">
    <source>
        <dbReference type="EMBL" id="GLQ22956.1"/>
    </source>
</evidence>